<proteinExistence type="predicted"/>
<gene>
    <name evidence="3" type="ORF">DPMN_001475</name>
</gene>
<dbReference type="EMBL" id="JAIWYP010000001">
    <property type="protein sequence ID" value="KAH3877600.1"/>
    <property type="molecule type" value="Genomic_DNA"/>
</dbReference>
<name>A0A9D4MK44_DREPO</name>
<dbReference type="AlphaFoldDB" id="A0A9D4MK44"/>
<keyword evidence="2" id="KW-0472">Membrane</keyword>
<reference evidence="3" key="1">
    <citation type="journal article" date="2019" name="bioRxiv">
        <title>The Genome of the Zebra Mussel, Dreissena polymorpha: A Resource for Invasive Species Research.</title>
        <authorList>
            <person name="McCartney M.A."/>
            <person name="Auch B."/>
            <person name="Kono T."/>
            <person name="Mallez S."/>
            <person name="Zhang Y."/>
            <person name="Obille A."/>
            <person name="Becker A."/>
            <person name="Abrahante J.E."/>
            <person name="Garbe J."/>
            <person name="Badalamenti J.P."/>
            <person name="Herman A."/>
            <person name="Mangelson H."/>
            <person name="Liachko I."/>
            <person name="Sullivan S."/>
            <person name="Sone E.D."/>
            <person name="Koren S."/>
            <person name="Silverstein K.A.T."/>
            <person name="Beckman K.B."/>
            <person name="Gohl D.M."/>
        </authorList>
    </citation>
    <scope>NUCLEOTIDE SEQUENCE</scope>
    <source>
        <strain evidence="3">Duluth1</strain>
        <tissue evidence="3">Whole animal</tissue>
    </source>
</reference>
<feature type="region of interest" description="Disordered" evidence="1">
    <location>
        <begin position="99"/>
        <end position="122"/>
    </location>
</feature>
<accession>A0A9D4MK44</accession>
<protein>
    <submittedName>
        <fullName evidence="3">Uncharacterized protein</fullName>
    </submittedName>
</protein>
<evidence type="ECO:0000256" key="2">
    <source>
        <dbReference type="SAM" id="Phobius"/>
    </source>
</evidence>
<keyword evidence="2" id="KW-0812">Transmembrane</keyword>
<evidence type="ECO:0000313" key="3">
    <source>
        <dbReference type="EMBL" id="KAH3877600.1"/>
    </source>
</evidence>
<organism evidence="3 4">
    <name type="scientific">Dreissena polymorpha</name>
    <name type="common">Zebra mussel</name>
    <name type="synonym">Mytilus polymorpha</name>
    <dbReference type="NCBI Taxonomy" id="45954"/>
    <lineage>
        <taxon>Eukaryota</taxon>
        <taxon>Metazoa</taxon>
        <taxon>Spiralia</taxon>
        <taxon>Lophotrochozoa</taxon>
        <taxon>Mollusca</taxon>
        <taxon>Bivalvia</taxon>
        <taxon>Autobranchia</taxon>
        <taxon>Heteroconchia</taxon>
        <taxon>Euheterodonta</taxon>
        <taxon>Imparidentia</taxon>
        <taxon>Neoheterodontei</taxon>
        <taxon>Myida</taxon>
        <taxon>Dreissenoidea</taxon>
        <taxon>Dreissenidae</taxon>
        <taxon>Dreissena</taxon>
    </lineage>
</organism>
<comment type="caution">
    <text evidence="3">The sequence shown here is derived from an EMBL/GenBank/DDBJ whole genome shotgun (WGS) entry which is preliminary data.</text>
</comment>
<keyword evidence="4" id="KW-1185">Reference proteome</keyword>
<sequence length="136" mass="15269">MANAAMARLGRLWSSSSISFLTNSLVVFILLFDCGTWTLQVITGRMIKAFENMLSISFIGHKTTENVRNMTVALHFHKNLSSRLSNDESLLGLYTSSDTNSVKDIAPRNARGRSLSRPSEEKLYGQCERMDLPSHR</sequence>
<feature type="transmembrane region" description="Helical" evidence="2">
    <location>
        <begin position="12"/>
        <end position="32"/>
    </location>
</feature>
<evidence type="ECO:0000256" key="1">
    <source>
        <dbReference type="SAM" id="MobiDB-lite"/>
    </source>
</evidence>
<keyword evidence="2" id="KW-1133">Transmembrane helix</keyword>
<dbReference type="Proteomes" id="UP000828390">
    <property type="component" value="Unassembled WGS sequence"/>
</dbReference>
<evidence type="ECO:0000313" key="4">
    <source>
        <dbReference type="Proteomes" id="UP000828390"/>
    </source>
</evidence>
<reference evidence="3" key="2">
    <citation type="submission" date="2020-11" db="EMBL/GenBank/DDBJ databases">
        <authorList>
            <person name="McCartney M.A."/>
            <person name="Auch B."/>
            <person name="Kono T."/>
            <person name="Mallez S."/>
            <person name="Becker A."/>
            <person name="Gohl D.M."/>
            <person name="Silverstein K.A.T."/>
            <person name="Koren S."/>
            <person name="Bechman K.B."/>
            <person name="Herman A."/>
            <person name="Abrahante J.E."/>
            <person name="Garbe J."/>
        </authorList>
    </citation>
    <scope>NUCLEOTIDE SEQUENCE</scope>
    <source>
        <strain evidence="3">Duluth1</strain>
        <tissue evidence="3">Whole animal</tissue>
    </source>
</reference>